<keyword evidence="14 19" id="KW-0832">Ubl conjugation</keyword>
<comment type="subcellular location">
    <subcellularLocation>
        <location evidence="3">Cytoplasm</location>
        <location evidence="3">Cytosol</location>
    </subcellularLocation>
    <subcellularLocation>
        <location evidence="2 19">Mitochondrion</location>
    </subcellularLocation>
</comment>
<dbReference type="KEGG" id="aqu:100634532"/>
<keyword evidence="12 19" id="KW-0833">Ubl conjugation pathway</keyword>
<reference evidence="23" key="2">
    <citation type="submission" date="2017-05" db="UniProtKB">
        <authorList>
            <consortium name="EnsemblMetazoa"/>
        </authorList>
    </citation>
    <scope>IDENTIFICATION</scope>
</reference>
<dbReference type="PROSITE" id="PS50053">
    <property type="entry name" value="UBIQUITIN_2"/>
    <property type="match status" value="1"/>
</dbReference>
<dbReference type="GO" id="GO:0000151">
    <property type="term" value="C:ubiquitin ligase complex"/>
    <property type="evidence" value="ECO:0007669"/>
    <property type="project" value="UniProtKB-UniRule"/>
</dbReference>
<comment type="function">
    <text evidence="19">Functions within a multiprotein E3 ubiquitin ligase complex, catalyzing the covalent attachment of ubiquitin moieties onto substrate proteins.</text>
</comment>
<name>A0A1X7U7T9_AMPQE</name>
<dbReference type="UniPathway" id="UPA00143"/>
<dbReference type="InterPro" id="IPR013083">
    <property type="entry name" value="Znf_RING/FYVE/PHD"/>
</dbReference>
<dbReference type="InterPro" id="IPR000626">
    <property type="entry name" value="Ubiquitin-like_dom"/>
</dbReference>
<dbReference type="SUPFAM" id="SSF57850">
    <property type="entry name" value="RING/U-box"/>
    <property type="match status" value="3"/>
</dbReference>
<evidence type="ECO:0000256" key="15">
    <source>
        <dbReference type="ARBA" id="ARBA00023006"/>
    </source>
</evidence>
<dbReference type="eggNOG" id="KOG0006">
    <property type="taxonomic scope" value="Eukaryota"/>
</dbReference>
<feature type="domain" description="RING-type" evidence="22">
    <location>
        <begin position="223"/>
        <end position="453"/>
    </location>
</feature>
<evidence type="ECO:0000259" key="22">
    <source>
        <dbReference type="PROSITE" id="PS51873"/>
    </source>
</evidence>
<dbReference type="CDD" id="cd17039">
    <property type="entry name" value="Ubl_ubiquitin_like"/>
    <property type="match status" value="1"/>
</dbReference>
<dbReference type="InterPro" id="IPR003977">
    <property type="entry name" value="Parkin"/>
</dbReference>
<comment type="pathway">
    <text evidence="4 19">Protein modification; protein ubiquitination.</text>
</comment>
<comment type="catalytic activity">
    <reaction evidence="1 19">
        <text>[E2 ubiquitin-conjugating enzyme]-S-ubiquitinyl-L-cysteine + [acceptor protein]-L-lysine = [E2 ubiquitin-conjugating enzyme]-L-cysteine + [acceptor protein]-N(6)-ubiquitinyl-L-lysine.</text>
        <dbReference type="EC" id="2.3.2.31"/>
    </reaction>
</comment>
<keyword evidence="7" id="KW-0597">Phosphoprotein</keyword>
<dbReference type="GO" id="GO:0005739">
    <property type="term" value="C:mitochondrion"/>
    <property type="evidence" value="ECO:0007669"/>
    <property type="project" value="UniProtKB-SubCell"/>
</dbReference>
<keyword evidence="6" id="KW-0963">Cytoplasm</keyword>
<dbReference type="SMART" id="SM00647">
    <property type="entry name" value="IBR"/>
    <property type="match status" value="2"/>
</dbReference>
<dbReference type="SUPFAM" id="SSF54236">
    <property type="entry name" value="Ubiquitin-like"/>
    <property type="match status" value="1"/>
</dbReference>
<dbReference type="Gene3D" id="3.10.20.90">
    <property type="entry name" value="Phosphatidylinositol 3-kinase Catalytic Subunit, Chain A, domain 1"/>
    <property type="match status" value="1"/>
</dbReference>
<evidence type="ECO:0000256" key="18">
    <source>
        <dbReference type="ARBA" id="ARBA00029536"/>
    </source>
</evidence>
<evidence type="ECO:0000256" key="13">
    <source>
        <dbReference type="ARBA" id="ARBA00022833"/>
    </source>
</evidence>
<dbReference type="Pfam" id="PF22605">
    <property type="entry name" value="IBR_2"/>
    <property type="match status" value="1"/>
</dbReference>
<dbReference type="GO" id="GO:0061630">
    <property type="term" value="F:ubiquitin protein ligase activity"/>
    <property type="evidence" value="ECO:0007669"/>
    <property type="project" value="UniProtKB-EC"/>
</dbReference>
<dbReference type="Gene3D" id="2.20.25.20">
    <property type="match status" value="1"/>
</dbReference>
<keyword evidence="13 19" id="KW-0862">Zinc</keyword>
<keyword evidence="8" id="KW-0808">Transferase</keyword>
<dbReference type="InterPro" id="IPR029071">
    <property type="entry name" value="Ubiquitin-like_domsf"/>
</dbReference>
<dbReference type="PANTHER" id="PTHR11685">
    <property type="entry name" value="RBR FAMILY RING FINGER AND IBR DOMAIN-CONTAINING"/>
    <property type="match status" value="1"/>
</dbReference>
<dbReference type="GO" id="GO:0008270">
    <property type="term" value="F:zinc ion binding"/>
    <property type="evidence" value="ECO:0007669"/>
    <property type="project" value="UniProtKB-KW"/>
</dbReference>
<evidence type="ECO:0000256" key="12">
    <source>
        <dbReference type="ARBA" id="ARBA00022786"/>
    </source>
</evidence>
<sequence>MVRGVAIFKMAARQAVLFDVSVRDSAGRTQIIPVRASTSVSDIKRSFSEKTGVPLNSYQLVFAGRQLSDADTLQALGVQSHSTLFCIRGGVKVEAVPDISVKAVEDKLGKIATDDIEDPPSSPSAANNRFYVYCKSVCKEMKPGKLRVRCASCKDDRFTLTTEPQGWSDVLEKQKLRGRCYNDKCGGDKFAEFYFKCAGHTSGAAGVRDDECVALHMIRTNTVDIECPLCADEKDIMVVFTCDGKDGHCLCLDCFKDFARLALTERRFIENAQSGYSIQCPNRCPDSFITEIHHFRLLGDELYERYQRFGTEECLLQMGGVLCPQVGCGMGMLPEDPGNRVTCPTCRHTFCRNCKNPYHRGNCDAAPPIQALAGTGQQIDGERLRRSRWDEASDAFIRSNASIKPCPRCHVNIEKNGGCMHMTCSKCRFNFCWICLIEWGRRCQDNHWFGERN</sequence>
<comment type="similarity">
    <text evidence="17 19">Belongs to the RBR family. Parkin subfamily.</text>
</comment>
<dbReference type="EnsemblMetazoa" id="XM_020000032.1">
    <property type="protein sequence ID" value="XP_019855591.1"/>
    <property type="gene ID" value="LOC100634532"/>
</dbReference>
<keyword evidence="16 19" id="KW-0496">Mitochondrion</keyword>
<evidence type="ECO:0000259" key="21">
    <source>
        <dbReference type="PROSITE" id="PS50053"/>
    </source>
</evidence>
<dbReference type="InterPro" id="IPR047534">
    <property type="entry name" value="BRcat_RBR_parkin"/>
</dbReference>
<dbReference type="GO" id="GO:0016567">
    <property type="term" value="P:protein ubiquitination"/>
    <property type="evidence" value="ECO:0007669"/>
    <property type="project" value="UniProtKB-UniRule"/>
</dbReference>
<dbReference type="PIRSF" id="PIRSF037880">
    <property type="entry name" value="Parkin"/>
    <property type="match status" value="1"/>
</dbReference>
<evidence type="ECO:0000256" key="1">
    <source>
        <dbReference type="ARBA" id="ARBA00001798"/>
    </source>
</evidence>
<dbReference type="OrthoDB" id="1431934at2759"/>
<keyword evidence="10" id="KW-0677">Repeat</keyword>
<dbReference type="InParanoid" id="A0A1X7U7T9"/>
<protein>
    <recommendedName>
        <fullName evidence="18 19">E3 ubiquitin-protein ligase parkin</fullName>
        <ecNumber evidence="5 19">2.3.2.31</ecNumber>
    </recommendedName>
</protein>
<feature type="active site" evidence="20">
    <location>
        <position position="419"/>
    </location>
</feature>
<dbReference type="AlphaFoldDB" id="A0A1X7U7T9"/>
<evidence type="ECO:0000313" key="24">
    <source>
        <dbReference type="Proteomes" id="UP000007879"/>
    </source>
</evidence>
<organism evidence="23">
    <name type="scientific">Amphimedon queenslandica</name>
    <name type="common">Sponge</name>
    <dbReference type="NCBI Taxonomy" id="400682"/>
    <lineage>
        <taxon>Eukaryota</taxon>
        <taxon>Metazoa</taxon>
        <taxon>Porifera</taxon>
        <taxon>Demospongiae</taxon>
        <taxon>Heteroscleromorpha</taxon>
        <taxon>Haplosclerida</taxon>
        <taxon>Niphatidae</taxon>
        <taxon>Amphimedon</taxon>
    </lineage>
</organism>
<dbReference type="InterPro" id="IPR041170">
    <property type="entry name" value="Znf-RING_14"/>
</dbReference>
<evidence type="ECO:0000256" key="11">
    <source>
        <dbReference type="ARBA" id="ARBA00022771"/>
    </source>
</evidence>
<dbReference type="GO" id="GO:0006914">
    <property type="term" value="P:autophagy"/>
    <property type="evidence" value="ECO:0007669"/>
    <property type="project" value="UniProtKB-UniRule"/>
</dbReference>
<evidence type="ECO:0000313" key="23">
    <source>
        <dbReference type="EnsemblMetazoa" id="Aqu2.1.24002_001"/>
    </source>
</evidence>
<evidence type="ECO:0000256" key="4">
    <source>
        <dbReference type="ARBA" id="ARBA00004906"/>
    </source>
</evidence>
<dbReference type="InterPro" id="IPR054694">
    <property type="entry name" value="Parkin-like_IBR"/>
</dbReference>
<dbReference type="Pfam" id="PF17978">
    <property type="entry name" value="zf-RING_14"/>
    <property type="match status" value="1"/>
</dbReference>
<dbReference type="Gene3D" id="3.30.40.10">
    <property type="entry name" value="Zinc/RING finger domain, C3HC4 (zinc finger)"/>
    <property type="match status" value="1"/>
</dbReference>
<dbReference type="CDD" id="cd21382">
    <property type="entry name" value="RING0_parkin"/>
    <property type="match status" value="1"/>
</dbReference>
<evidence type="ECO:0000256" key="3">
    <source>
        <dbReference type="ARBA" id="ARBA00004514"/>
    </source>
</evidence>
<dbReference type="Pfam" id="PF00240">
    <property type="entry name" value="ubiquitin"/>
    <property type="match status" value="1"/>
</dbReference>
<keyword evidence="24" id="KW-1185">Reference proteome</keyword>
<feature type="domain" description="Ubiquitin-like" evidence="21">
    <location>
        <begin position="18"/>
        <end position="84"/>
    </location>
</feature>
<evidence type="ECO:0000256" key="5">
    <source>
        <dbReference type="ARBA" id="ARBA00012251"/>
    </source>
</evidence>
<dbReference type="Pfam" id="PF22191">
    <property type="entry name" value="IBR_1"/>
    <property type="match status" value="1"/>
</dbReference>
<evidence type="ECO:0000256" key="9">
    <source>
        <dbReference type="ARBA" id="ARBA00022723"/>
    </source>
</evidence>
<evidence type="ECO:0000256" key="20">
    <source>
        <dbReference type="PIRSR" id="PIRSR037880-1"/>
    </source>
</evidence>
<dbReference type="SMART" id="SM00213">
    <property type="entry name" value="UBQ"/>
    <property type="match status" value="1"/>
</dbReference>
<dbReference type="InterPro" id="IPR002867">
    <property type="entry name" value="IBR_dom"/>
</dbReference>
<evidence type="ECO:0000256" key="16">
    <source>
        <dbReference type="ARBA" id="ARBA00023128"/>
    </source>
</evidence>
<dbReference type="GO" id="GO:0005829">
    <property type="term" value="C:cytosol"/>
    <property type="evidence" value="ECO:0007669"/>
    <property type="project" value="UniProtKB-SubCell"/>
</dbReference>
<evidence type="ECO:0000256" key="8">
    <source>
        <dbReference type="ARBA" id="ARBA00022679"/>
    </source>
</evidence>
<evidence type="ECO:0000256" key="19">
    <source>
        <dbReference type="PIRNR" id="PIRNR037880"/>
    </source>
</evidence>
<gene>
    <name evidence="23" type="primary">100634532</name>
</gene>
<dbReference type="InterPro" id="IPR041565">
    <property type="entry name" value="Parkin_Znf-RING"/>
</dbReference>
<dbReference type="PRINTS" id="PR01475">
    <property type="entry name" value="PARKIN"/>
</dbReference>
<evidence type="ECO:0000256" key="6">
    <source>
        <dbReference type="ARBA" id="ARBA00022490"/>
    </source>
</evidence>
<evidence type="ECO:0000256" key="14">
    <source>
        <dbReference type="ARBA" id="ARBA00022843"/>
    </source>
</evidence>
<dbReference type="Pfam" id="PF17976">
    <property type="entry name" value="zf-RING_12"/>
    <property type="match status" value="1"/>
</dbReference>
<dbReference type="Proteomes" id="UP000007879">
    <property type="component" value="Unassembled WGS sequence"/>
</dbReference>
<keyword evidence="11" id="KW-0863">Zinc-finger</keyword>
<evidence type="ECO:0000256" key="2">
    <source>
        <dbReference type="ARBA" id="ARBA00004173"/>
    </source>
</evidence>
<comment type="subunit">
    <text evidence="19">Forms an E3 ubiquitin ligase complex.</text>
</comment>
<evidence type="ECO:0000256" key="10">
    <source>
        <dbReference type="ARBA" id="ARBA00022737"/>
    </source>
</evidence>
<keyword evidence="9 19" id="KW-0479">Metal-binding</keyword>
<dbReference type="CDD" id="cd20340">
    <property type="entry name" value="BRcat_RBR_parkin"/>
    <property type="match status" value="1"/>
</dbReference>
<dbReference type="STRING" id="400682.A0A1X7U7T9"/>
<dbReference type="GO" id="GO:0009893">
    <property type="term" value="P:positive regulation of metabolic process"/>
    <property type="evidence" value="ECO:0007669"/>
    <property type="project" value="UniProtKB-ARBA"/>
</dbReference>
<dbReference type="EnsemblMetazoa" id="Aqu2.1.24002_001">
    <property type="protein sequence ID" value="Aqu2.1.24002_001"/>
    <property type="gene ID" value="Aqu2.1.24002"/>
</dbReference>
<evidence type="ECO:0000256" key="17">
    <source>
        <dbReference type="ARBA" id="ARBA00029442"/>
    </source>
</evidence>
<dbReference type="Gene3D" id="1.20.120.1750">
    <property type="match status" value="1"/>
</dbReference>
<dbReference type="FunFam" id="1.20.120.1750:FF:000009">
    <property type="entry name" value="E3 ubiquitin-protein ligase parkin"/>
    <property type="match status" value="1"/>
</dbReference>
<dbReference type="PROSITE" id="PS51873">
    <property type="entry name" value="TRIAD"/>
    <property type="match status" value="1"/>
</dbReference>
<dbReference type="EC" id="2.3.2.31" evidence="5 19"/>
<accession>A0A1X7U7T9</accession>
<evidence type="ECO:0000256" key="7">
    <source>
        <dbReference type="ARBA" id="ARBA00022553"/>
    </source>
</evidence>
<proteinExistence type="inferred from homology"/>
<reference evidence="24" key="1">
    <citation type="journal article" date="2010" name="Nature">
        <title>The Amphimedon queenslandica genome and the evolution of animal complexity.</title>
        <authorList>
            <person name="Srivastava M."/>
            <person name="Simakov O."/>
            <person name="Chapman J."/>
            <person name="Fahey B."/>
            <person name="Gauthier M.E."/>
            <person name="Mitros T."/>
            <person name="Richards G.S."/>
            <person name="Conaco C."/>
            <person name="Dacre M."/>
            <person name="Hellsten U."/>
            <person name="Larroux C."/>
            <person name="Putnam N.H."/>
            <person name="Stanke M."/>
            <person name="Adamska M."/>
            <person name="Darling A."/>
            <person name="Degnan S.M."/>
            <person name="Oakley T.H."/>
            <person name="Plachetzki D.C."/>
            <person name="Zhai Y."/>
            <person name="Adamski M."/>
            <person name="Calcino A."/>
            <person name="Cummins S.F."/>
            <person name="Goodstein D.M."/>
            <person name="Harris C."/>
            <person name="Jackson D.J."/>
            <person name="Leys S.P."/>
            <person name="Shu S."/>
            <person name="Woodcroft B.J."/>
            <person name="Vervoort M."/>
            <person name="Kosik K.S."/>
            <person name="Manning G."/>
            <person name="Degnan B.M."/>
            <person name="Rokhsar D.S."/>
        </authorList>
    </citation>
    <scope>NUCLEOTIDE SEQUENCE [LARGE SCALE GENOMIC DNA]</scope>
</reference>
<keyword evidence="15 19" id="KW-0072">Autophagy</keyword>
<dbReference type="InterPro" id="IPR044066">
    <property type="entry name" value="TRIAD_supradom"/>
</dbReference>
<dbReference type="InterPro" id="IPR031127">
    <property type="entry name" value="E3_UB_ligase_RBR"/>
</dbReference>